<dbReference type="eggNOG" id="ENOG5032GI6">
    <property type="taxonomic scope" value="Bacteria"/>
</dbReference>
<sequence length="74" mass="8834">MLYTIIPYELVFQKCDEIKDNYIETNIEGKTFILEREGDKYKIIRMYSTNPNDYLKTKYAPGTTIDFKKNQIVL</sequence>
<dbReference type="Pfam" id="PF14035">
    <property type="entry name" value="YlzJ"/>
    <property type="match status" value="1"/>
</dbReference>
<keyword evidence="2" id="KW-1185">Reference proteome</keyword>
<reference evidence="1" key="1">
    <citation type="submission" date="2011-05" db="EMBL/GenBank/DDBJ databases">
        <title>Complete sequence of Thermoanaerobacterium xylanolyticum LX-11.</title>
        <authorList>
            <consortium name="US DOE Joint Genome Institute"/>
            <person name="Lucas S."/>
            <person name="Han J."/>
            <person name="Lapidus A."/>
            <person name="Cheng J.-F."/>
            <person name="Goodwin L."/>
            <person name="Pitluck S."/>
            <person name="Peters L."/>
            <person name="Mikhailova N."/>
            <person name="Lu M."/>
            <person name="Han C."/>
            <person name="Tapia R."/>
            <person name="Land M."/>
            <person name="Hauser L."/>
            <person name="Kyrpides N."/>
            <person name="Ivanova N."/>
            <person name="Pagani I."/>
            <person name="Hemme C."/>
            <person name="Woyke T."/>
        </authorList>
    </citation>
    <scope>NUCLEOTIDE SEQUENCE</scope>
    <source>
        <strain evidence="1">LX-11</strain>
    </source>
</reference>
<organism evidence="1 2">
    <name type="scientific">Thermoanaerobacterium xylanolyticum (strain ATCC 49914 / DSM 7097 / LX-11)</name>
    <dbReference type="NCBI Taxonomy" id="858215"/>
    <lineage>
        <taxon>Bacteria</taxon>
        <taxon>Bacillati</taxon>
        <taxon>Bacillota</taxon>
        <taxon>Clostridia</taxon>
        <taxon>Thermoanaerobacterales</taxon>
        <taxon>Thermoanaerobacteraceae</taxon>
        <taxon>Thermoanaerobacterium</taxon>
    </lineage>
</organism>
<dbReference type="AlphaFoldDB" id="F6BFG6"/>
<dbReference type="EMBL" id="CP002739">
    <property type="protein sequence ID" value="AEF17305.1"/>
    <property type="molecule type" value="Genomic_DNA"/>
</dbReference>
<accession>F6BFG6</accession>
<proteinExistence type="predicted"/>
<dbReference type="HOGENOM" id="CLU_189760_1_0_9"/>
<protein>
    <recommendedName>
        <fullName evidence="3">YlzJ-like protein</fullName>
    </recommendedName>
</protein>
<evidence type="ECO:0000313" key="1">
    <source>
        <dbReference type="EMBL" id="AEF17305.1"/>
    </source>
</evidence>
<gene>
    <name evidence="1" type="ordered locus">Thexy_1272</name>
</gene>
<evidence type="ECO:0008006" key="3">
    <source>
        <dbReference type="Google" id="ProtNLM"/>
    </source>
</evidence>
<name>F6BFG6_THEXL</name>
<dbReference type="KEGG" id="txy:Thexy_1272"/>
<dbReference type="Proteomes" id="UP000007239">
    <property type="component" value="Chromosome"/>
</dbReference>
<evidence type="ECO:0000313" key="2">
    <source>
        <dbReference type="Proteomes" id="UP000007239"/>
    </source>
</evidence>
<dbReference type="InterPro" id="IPR025619">
    <property type="entry name" value="YlzJ"/>
</dbReference>
<dbReference type="RefSeq" id="WP_013788046.1">
    <property type="nucleotide sequence ID" value="NC_015555.1"/>
</dbReference>
<dbReference type="STRING" id="858215.Thexy_1272"/>